<keyword evidence="6" id="KW-0175">Coiled coil</keyword>
<evidence type="ECO:0000256" key="1">
    <source>
        <dbReference type="ARBA" id="ARBA00022553"/>
    </source>
</evidence>
<dbReference type="GO" id="GO:0008270">
    <property type="term" value="F:zinc ion binding"/>
    <property type="evidence" value="ECO:0007669"/>
    <property type="project" value="UniProtKB-KW"/>
</dbReference>
<dbReference type="PROSITE" id="PS00518">
    <property type="entry name" value="ZF_RING_1"/>
    <property type="match status" value="1"/>
</dbReference>
<keyword evidence="3 5" id="KW-0863">Zinc-finger</keyword>
<comment type="caution">
    <text evidence="9">The sequence shown here is derived from an EMBL/GenBank/DDBJ whole genome shotgun (WGS) entry which is preliminary data.</text>
</comment>
<keyword evidence="4" id="KW-0862">Zinc</keyword>
<sequence length="627" mass="70208">MAIAPDQTDTFDDLLTCTICLETFTGPKYLPCLHTFCTACINTYILSTAGKEKTKTSFKCPICRRNVLMAESTGNPETWAEKLPGNHFVASMMDRQAIRRSEKLCDSCKANNESKNASSWCVVCEEAFCGSCEKYHKSFKMSAKHPIVLLNDIATNKEPVSISSLIYCEEHQGEVIKAYCIDHSKPLCTLCATLSHRKCEDVITIEKAASETSKQLSDLLQSRKDLTTDFEKETEAILTKVSTIKDNIIKHLNKIENQIKDEIKSLKKEAGLKLSEQSQELENLKSTIDNWTTIFDTCLQHGSEVQCLLELNRINENKVKFVDAINEGTSEMKNVSMLLETNDIAEKFPERVAVIGVVKLVETNKSCPKLFLCKNVNFRTGEINVIKVIELTGSSLTYPSGIFMKDEYVFTHRNFSKVLKYNNNGDFLAELKLPIPPNDIDQMNDTTAAVSSGSYTFYIINTHDMTLCRKINNTCAVHGFCYVSGEFILACGKSLTWINSSTGVKNEQATTNGDTYLIYAQDRNNYICADGTNTVSKVVNHTKVFTYKSDILLKPRGIDKDCDGNVYICGYASANIHVLSHDGRLVRIIQAKSIGIESPWVVRFKKNSNQFFVTCFTTGKVVVCEIV</sequence>
<keyword evidence="2" id="KW-0479">Metal-binding</keyword>
<dbReference type="Proteomes" id="UP000683360">
    <property type="component" value="Unassembled WGS sequence"/>
</dbReference>
<dbReference type="PANTHER" id="PTHR25462">
    <property type="entry name" value="BONUS, ISOFORM C-RELATED"/>
    <property type="match status" value="1"/>
</dbReference>
<evidence type="ECO:0000259" key="8">
    <source>
        <dbReference type="PROSITE" id="PS50119"/>
    </source>
</evidence>
<evidence type="ECO:0000313" key="10">
    <source>
        <dbReference type="Proteomes" id="UP000683360"/>
    </source>
</evidence>
<evidence type="ECO:0000256" key="2">
    <source>
        <dbReference type="ARBA" id="ARBA00022723"/>
    </source>
</evidence>
<dbReference type="InterPro" id="IPR011042">
    <property type="entry name" value="6-blade_b-propeller_TolB-like"/>
</dbReference>
<dbReference type="SUPFAM" id="SSF57850">
    <property type="entry name" value="RING/U-box"/>
    <property type="match status" value="1"/>
</dbReference>
<dbReference type="EC" id="2.3.2.27" evidence="9"/>
<dbReference type="Pfam" id="PF13445">
    <property type="entry name" value="zf-RING_UBOX"/>
    <property type="match status" value="1"/>
</dbReference>
<feature type="coiled-coil region" evidence="6">
    <location>
        <begin position="249"/>
        <end position="294"/>
    </location>
</feature>
<evidence type="ECO:0000256" key="3">
    <source>
        <dbReference type="ARBA" id="ARBA00022771"/>
    </source>
</evidence>
<gene>
    <name evidence="9" type="ORF">MEDL_24858</name>
</gene>
<dbReference type="InterPro" id="IPR011044">
    <property type="entry name" value="Quino_amine_DH_bsu"/>
</dbReference>
<dbReference type="PROSITE" id="PS50119">
    <property type="entry name" value="ZF_BBOX"/>
    <property type="match status" value="2"/>
</dbReference>
<protein>
    <submittedName>
        <fullName evidence="9">TRIM56</fullName>
        <ecNumber evidence="9">2.3.2.27</ecNumber>
    </submittedName>
</protein>
<accession>A0A8S3RPA9</accession>
<dbReference type="EMBL" id="CAJPWZ010001244">
    <property type="protein sequence ID" value="CAG2210834.1"/>
    <property type="molecule type" value="Genomic_DNA"/>
</dbReference>
<dbReference type="AlphaFoldDB" id="A0A8S3RPA9"/>
<dbReference type="SMART" id="SM00336">
    <property type="entry name" value="BBOX"/>
    <property type="match status" value="2"/>
</dbReference>
<feature type="domain" description="B box-type" evidence="8">
    <location>
        <begin position="163"/>
        <end position="205"/>
    </location>
</feature>
<dbReference type="Gene3D" id="4.10.830.40">
    <property type="match status" value="1"/>
</dbReference>
<dbReference type="SUPFAM" id="SSF57845">
    <property type="entry name" value="B-box zinc-binding domain"/>
    <property type="match status" value="1"/>
</dbReference>
<evidence type="ECO:0000259" key="7">
    <source>
        <dbReference type="PROSITE" id="PS50089"/>
    </source>
</evidence>
<dbReference type="PANTHER" id="PTHR25462:SF229">
    <property type="entry name" value="TRANSCRIPTION INTERMEDIARY FACTOR 1-BETA"/>
    <property type="match status" value="1"/>
</dbReference>
<reference evidence="9" key="1">
    <citation type="submission" date="2021-03" db="EMBL/GenBank/DDBJ databases">
        <authorList>
            <person name="Bekaert M."/>
        </authorList>
    </citation>
    <scope>NUCLEOTIDE SEQUENCE</scope>
</reference>
<dbReference type="SMART" id="SM00184">
    <property type="entry name" value="RING"/>
    <property type="match status" value="1"/>
</dbReference>
<dbReference type="Gene3D" id="3.30.40.10">
    <property type="entry name" value="Zinc/RING finger domain, C3HC4 (zinc finger)"/>
    <property type="match status" value="1"/>
</dbReference>
<dbReference type="OrthoDB" id="6270329at2759"/>
<proteinExistence type="predicted"/>
<dbReference type="InterPro" id="IPR047153">
    <property type="entry name" value="TRIM45/56/19-like"/>
</dbReference>
<feature type="domain" description="B box-type" evidence="8">
    <location>
        <begin position="100"/>
        <end position="150"/>
    </location>
</feature>
<dbReference type="InterPro" id="IPR000315">
    <property type="entry name" value="Znf_B-box"/>
</dbReference>
<dbReference type="InterPro" id="IPR013083">
    <property type="entry name" value="Znf_RING/FYVE/PHD"/>
</dbReference>
<feature type="domain" description="RING-type" evidence="7">
    <location>
        <begin position="17"/>
        <end position="64"/>
    </location>
</feature>
<dbReference type="SUPFAM" id="SSF50969">
    <property type="entry name" value="YVTN repeat-like/Quinoprotein amine dehydrogenase"/>
    <property type="match status" value="1"/>
</dbReference>
<dbReference type="Gene3D" id="2.120.10.30">
    <property type="entry name" value="TolB, C-terminal domain"/>
    <property type="match status" value="1"/>
</dbReference>
<dbReference type="InterPro" id="IPR017907">
    <property type="entry name" value="Znf_RING_CS"/>
</dbReference>
<evidence type="ECO:0000256" key="6">
    <source>
        <dbReference type="SAM" id="Coils"/>
    </source>
</evidence>
<evidence type="ECO:0000256" key="4">
    <source>
        <dbReference type="ARBA" id="ARBA00022833"/>
    </source>
</evidence>
<dbReference type="GO" id="GO:0061630">
    <property type="term" value="F:ubiquitin protein ligase activity"/>
    <property type="evidence" value="ECO:0007669"/>
    <property type="project" value="UniProtKB-EC"/>
</dbReference>
<dbReference type="InterPro" id="IPR001841">
    <property type="entry name" value="Znf_RING"/>
</dbReference>
<keyword evidence="10" id="KW-1185">Reference proteome</keyword>
<dbReference type="Gene3D" id="3.30.160.60">
    <property type="entry name" value="Classic Zinc Finger"/>
    <property type="match status" value="1"/>
</dbReference>
<evidence type="ECO:0000256" key="5">
    <source>
        <dbReference type="PROSITE-ProRule" id="PRU00024"/>
    </source>
</evidence>
<dbReference type="Pfam" id="PF00643">
    <property type="entry name" value="zf-B_box"/>
    <property type="match status" value="1"/>
</dbReference>
<dbReference type="CDD" id="cd19757">
    <property type="entry name" value="Bbox1"/>
    <property type="match status" value="1"/>
</dbReference>
<name>A0A8S3RPA9_MYTED</name>
<organism evidence="9 10">
    <name type="scientific">Mytilus edulis</name>
    <name type="common">Blue mussel</name>
    <dbReference type="NCBI Taxonomy" id="6550"/>
    <lineage>
        <taxon>Eukaryota</taxon>
        <taxon>Metazoa</taxon>
        <taxon>Spiralia</taxon>
        <taxon>Lophotrochozoa</taxon>
        <taxon>Mollusca</taxon>
        <taxon>Bivalvia</taxon>
        <taxon>Autobranchia</taxon>
        <taxon>Pteriomorphia</taxon>
        <taxon>Mytilida</taxon>
        <taxon>Mytiloidea</taxon>
        <taxon>Mytilidae</taxon>
        <taxon>Mytilinae</taxon>
        <taxon>Mytilus</taxon>
    </lineage>
</organism>
<keyword evidence="9" id="KW-0808">Transferase</keyword>
<dbReference type="GO" id="GO:0006513">
    <property type="term" value="P:protein monoubiquitination"/>
    <property type="evidence" value="ECO:0007669"/>
    <property type="project" value="TreeGrafter"/>
</dbReference>
<keyword evidence="9" id="KW-0012">Acyltransferase</keyword>
<dbReference type="InterPro" id="IPR027370">
    <property type="entry name" value="Znf-RING_euk"/>
</dbReference>
<keyword evidence="1" id="KW-0597">Phosphoprotein</keyword>
<dbReference type="PROSITE" id="PS50089">
    <property type="entry name" value="ZF_RING_2"/>
    <property type="match status" value="1"/>
</dbReference>
<evidence type="ECO:0000313" key="9">
    <source>
        <dbReference type="EMBL" id="CAG2210834.1"/>
    </source>
</evidence>